<evidence type="ECO:0000256" key="4">
    <source>
        <dbReference type="ARBA" id="ARBA00022989"/>
    </source>
</evidence>
<dbReference type="Pfam" id="PF01594">
    <property type="entry name" value="AI-2E_transport"/>
    <property type="match status" value="1"/>
</dbReference>
<evidence type="ECO:0000313" key="7">
    <source>
        <dbReference type="EMBL" id="GAA5164738.1"/>
    </source>
</evidence>
<feature type="transmembrane region" description="Helical" evidence="6">
    <location>
        <begin position="247"/>
        <end position="269"/>
    </location>
</feature>
<accession>A0ABP9QNN5</accession>
<feature type="transmembrane region" description="Helical" evidence="6">
    <location>
        <begin position="12"/>
        <end position="31"/>
    </location>
</feature>
<feature type="transmembrane region" description="Helical" evidence="6">
    <location>
        <begin position="37"/>
        <end position="55"/>
    </location>
</feature>
<feature type="transmembrane region" description="Helical" evidence="6">
    <location>
        <begin position="153"/>
        <end position="179"/>
    </location>
</feature>
<dbReference type="NCBIfam" id="NF008216">
    <property type="entry name" value="PRK10983.1"/>
    <property type="match status" value="1"/>
</dbReference>
<comment type="subcellular location">
    <subcellularLocation>
        <location evidence="1">Membrane</location>
        <topology evidence="1">Multi-pass membrane protein</topology>
    </subcellularLocation>
</comment>
<evidence type="ECO:0000256" key="5">
    <source>
        <dbReference type="ARBA" id="ARBA00023136"/>
    </source>
</evidence>
<evidence type="ECO:0000256" key="1">
    <source>
        <dbReference type="ARBA" id="ARBA00004141"/>
    </source>
</evidence>
<feature type="transmembrane region" description="Helical" evidence="6">
    <location>
        <begin position="213"/>
        <end position="235"/>
    </location>
</feature>
<dbReference type="Proteomes" id="UP001500547">
    <property type="component" value="Unassembled WGS sequence"/>
</dbReference>
<comment type="caution">
    <text evidence="7">The sequence shown here is derived from an EMBL/GenBank/DDBJ whole genome shotgun (WGS) entry which is preliminary data.</text>
</comment>
<proteinExistence type="inferred from homology"/>
<evidence type="ECO:0000256" key="3">
    <source>
        <dbReference type="ARBA" id="ARBA00022692"/>
    </source>
</evidence>
<gene>
    <name evidence="7" type="primary">ydiK</name>
    <name evidence="7" type="ORF">GCM10025770_19160</name>
</gene>
<protein>
    <submittedName>
        <fullName evidence="7">AI-2E family transporter YdiK</fullName>
    </submittedName>
</protein>
<keyword evidence="5 6" id="KW-0472">Membrane</keyword>
<evidence type="ECO:0000256" key="2">
    <source>
        <dbReference type="ARBA" id="ARBA00009773"/>
    </source>
</evidence>
<evidence type="ECO:0000313" key="8">
    <source>
        <dbReference type="Proteomes" id="UP001500547"/>
    </source>
</evidence>
<keyword evidence="3 6" id="KW-0812">Transmembrane</keyword>
<evidence type="ECO:0000256" key="6">
    <source>
        <dbReference type="SAM" id="Phobius"/>
    </source>
</evidence>
<name>A0ABP9QNN5_9RHOO</name>
<feature type="transmembrane region" description="Helical" evidence="6">
    <location>
        <begin position="67"/>
        <end position="90"/>
    </location>
</feature>
<sequence>MTQSPKVSELTRILIAIGLLGLLLVGCFWVLRPFLPGLLWGTMIVVASWPLMLRLQTWLGGRRMMAVAVMTTGLVLCVVLPLLMSVMTLINNASDVVSWVSSLRDGGLETPPEWLAGLPYLGETLAREWTNWLAGGRLNASIAAHGKELSSWFIAQAGSAGALLMHFAITVLIAALLYARGEEAAAFLRALAMRLADVRGVALLDLAGKSVRAVALGIVVTAVVQTLVGGLGLLIAGVPFAGPLISLTLILCIAQLGPLLVLGPAVAWLFWTGQIWQGVVLCVLGLIAISLDNVLRPVLIQRGANLPLLLILVGVIGGLLGFGLVGLFIGPVILALGYTLVTAWVGDRLAVRQEVLPEAP</sequence>
<keyword evidence="8" id="KW-1185">Reference proteome</keyword>
<comment type="similarity">
    <text evidence="2">Belongs to the autoinducer-2 exporter (AI-2E) (TC 2.A.86) family.</text>
</comment>
<feature type="transmembrane region" description="Helical" evidence="6">
    <location>
        <begin position="307"/>
        <end position="340"/>
    </location>
</feature>
<dbReference type="InterPro" id="IPR002549">
    <property type="entry name" value="AI-2E-like"/>
</dbReference>
<dbReference type="PROSITE" id="PS51257">
    <property type="entry name" value="PROKAR_LIPOPROTEIN"/>
    <property type="match status" value="1"/>
</dbReference>
<keyword evidence="4 6" id="KW-1133">Transmembrane helix</keyword>
<reference evidence="8" key="1">
    <citation type="journal article" date="2019" name="Int. J. Syst. Evol. Microbiol.">
        <title>The Global Catalogue of Microorganisms (GCM) 10K type strain sequencing project: providing services to taxonomists for standard genome sequencing and annotation.</title>
        <authorList>
            <consortium name="The Broad Institute Genomics Platform"/>
            <consortium name="The Broad Institute Genome Sequencing Center for Infectious Disease"/>
            <person name="Wu L."/>
            <person name="Ma J."/>
        </authorList>
    </citation>
    <scope>NUCLEOTIDE SEQUENCE [LARGE SCALE GENOMIC DNA]</scope>
    <source>
        <strain evidence="8">JCM 18715</strain>
    </source>
</reference>
<organism evidence="7 8">
    <name type="scientific">Viridibacterium curvum</name>
    <dbReference type="NCBI Taxonomy" id="1101404"/>
    <lineage>
        <taxon>Bacteria</taxon>
        <taxon>Pseudomonadati</taxon>
        <taxon>Pseudomonadota</taxon>
        <taxon>Betaproteobacteria</taxon>
        <taxon>Rhodocyclales</taxon>
        <taxon>Rhodocyclaceae</taxon>
        <taxon>Viridibacterium</taxon>
    </lineage>
</organism>
<feature type="transmembrane region" description="Helical" evidence="6">
    <location>
        <begin position="275"/>
        <end position="295"/>
    </location>
</feature>
<dbReference type="EMBL" id="BAABLD010000008">
    <property type="protein sequence ID" value="GAA5164738.1"/>
    <property type="molecule type" value="Genomic_DNA"/>
</dbReference>
<dbReference type="RefSeq" id="WP_345532696.1">
    <property type="nucleotide sequence ID" value="NZ_BAABLD010000008.1"/>
</dbReference>